<keyword evidence="1" id="KW-1133">Transmembrane helix</keyword>
<protein>
    <recommendedName>
        <fullName evidence="2">YhdP central domain-containing protein</fullName>
    </recommendedName>
</protein>
<dbReference type="RefSeq" id="WP_201661021.1">
    <property type="nucleotide sequence ID" value="NZ_JAEQNC010000010.1"/>
</dbReference>
<keyword evidence="1" id="KW-0812">Transmembrane</keyword>
<keyword evidence="4" id="KW-1185">Reference proteome</keyword>
<comment type="caution">
    <text evidence="3">The sequence shown here is derived from an EMBL/GenBank/DDBJ whole genome shotgun (WGS) entry which is preliminary data.</text>
</comment>
<organism evidence="3 4">
    <name type="scientific">Rhizobium setariae</name>
    <dbReference type="NCBI Taxonomy" id="2801340"/>
    <lineage>
        <taxon>Bacteria</taxon>
        <taxon>Pseudomonadati</taxon>
        <taxon>Pseudomonadota</taxon>
        <taxon>Alphaproteobacteria</taxon>
        <taxon>Hyphomicrobiales</taxon>
        <taxon>Rhizobiaceae</taxon>
        <taxon>Rhizobium/Agrobacterium group</taxon>
        <taxon>Rhizobium</taxon>
    </lineage>
</organism>
<dbReference type="Proteomes" id="UP000633219">
    <property type="component" value="Unassembled WGS sequence"/>
</dbReference>
<evidence type="ECO:0000259" key="2">
    <source>
        <dbReference type="Pfam" id="PF13116"/>
    </source>
</evidence>
<dbReference type="Pfam" id="PF13116">
    <property type="entry name" value="YhdP"/>
    <property type="match status" value="1"/>
</dbReference>
<evidence type="ECO:0000256" key="1">
    <source>
        <dbReference type="SAM" id="Phobius"/>
    </source>
</evidence>
<feature type="transmembrane region" description="Helical" evidence="1">
    <location>
        <begin position="45"/>
        <end position="67"/>
    </location>
</feature>
<dbReference type="AlphaFoldDB" id="A0A936YQI3"/>
<dbReference type="InterPro" id="IPR025263">
    <property type="entry name" value="YhdP_central"/>
</dbReference>
<accession>A0A936YQI3</accession>
<proteinExistence type="predicted"/>
<keyword evidence="1" id="KW-0472">Membrane</keyword>
<reference evidence="3" key="1">
    <citation type="submission" date="2021-01" db="EMBL/GenBank/DDBJ databases">
        <title>Rhizobium sp. strain KVB221 16S ribosomal RNA gene Genome sequencing and assembly.</title>
        <authorList>
            <person name="Kang M."/>
        </authorList>
    </citation>
    <scope>NUCLEOTIDE SEQUENCE</scope>
    <source>
        <strain evidence="3">KVB221</strain>
    </source>
</reference>
<name>A0A936YQI3_9HYPH</name>
<evidence type="ECO:0000313" key="4">
    <source>
        <dbReference type="Proteomes" id="UP000633219"/>
    </source>
</evidence>
<evidence type="ECO:0000313" key="3">
    <source>
        <dbReference type="EMBL" id="MBL0373833.1"/>
    </source>
</evidence>
<feature type="domain" description="YhdP central" evidence="2">
    <location>
        <begin position="404"/>
        <end position="894"/>
    </location>
</feature>
<sequence>MNEIRGEKVVFGKEDYHPLDAMPSVAQQDAVVLGVPRSRHFFRRLAKFVLALILLAAMAVGLLFVALEGGYLDQTLRSRATQALSHALGDEFEPNVGAIRLRFAQNWMLAFEAADLQITHRQSKIALLKTDSIKAVLDPVALLAGRMALARVEIGAAEGDLRFLPARGPIDWATVRVDAVPALLQALYPQIDQIIGFLERSNTETIVAGELGLLLPSKTALGDRISLNDLEFQNSRDNHYEMTAGVRYGELAPSLTVKLDSDGEKATSFSVAIAGLEAEPFLLKYSAVTGEIRQGMDLPLSFSISSDRDRNLIAKLDAGAGLFYGDGDAQPVRAGKGVFSYDFKEKKIRLMNGVMDFGPTVVPLEGTLIDLDRVASGKPPGFAFEAIGNDAVGSAEGSGEAPERFNARVSGYYLPQARELQLDTIGIVTSSGNFAGSLNMRLVEPSPAINFAARADTLSVATVKQLWPFWFGKKARHWILENIRDGVVKNAVIDVSLAAGRIPEHPEPMLFENNEMHIAFDAEGLTVKYIDTMPVSRDTFGHFDLTDRNMRIDVAQGTINLPSGKRLAGSDGVFEIADTAKKPLAGALDIKAVGEAAAAAEFASFKPINAMSRFPVSPADLTGKLSASIRASFGLDHAPSKVKPDWNIVLDLDKVGLKTPFDNRKIANVEGKVTINTEQAVMKGKADVDGMGFDVVATEPIDKDAIAKRDWQLDGRVSSAEVLKLAPTLAGYFSGNMDVNLQYLGKDRHKATLSLTSADLSIPLVGWRKGPGVPAKAEFELVSNDGRTEINDLVVSGDGFGARGDLTFDAKGLVTAKLNRVRLASSDNFALSLTRKGAGLSVGINGDSIDMRSFLDLAKSGNSVSDKGKTADTSNSVSARIDRAIGYNNESLTSVNLDMVMAKGAMSAVNFSAVTRSGQAVVIRKGRDQIEVTSGDAGAVGRFADIYRNMNGGLLNVNLKSRDADSWHGSVDIRNFALVNEARLKSIVSARAGEDGRSLSDAVKADIDVSSQKFRRGFARLLIDGKLVRVENGVVRGDEVGATFQGTVRDADGMMAMTGTFMPAYGLNRLFSELPLIGVLLGNGRDRGLLGITFKLVGPYDQPALSINPLSLIAPGVFRNIFEFE</sequence>
<dbReference type="EMBL" id="JAEQNC010000010">
    <property type="protein sequence ID" value="MBL0373833.1"/>
    <property type="molecule type" value="Genomic_DNA"/>
</dbReference>
<gene>
    <name evidence="3" type="ORF">JJB09_17560</name>
</gene>